<dbReference type="SMART" id="SM00342">
    <property type="entry name" value="HTH_ARAC"/>
    <property type="match status" value="1"/>
</dbReference>
<comment type="caution">
    <text evidence="5">The sequence shown here is derived from an EMBL/GenBank/DDBJ whole genome shotgun (WGS) entry which is preliminary data.</text>
</comment>
<dbReference type="GO" id="GO:0043565">
    <property type="term" value="F:sequence-specific DNA binding"/>
    <property type="evidence" value="ECO:0007669"/>
    <property type="project" value="InterPro"/>
</dbReference>
<dbReference type="InterPro" id="IPR037923">
    <property type="entry name" value="HTH-like"/>
</dbReference>
<dbReference type="Gene3D" id="2.60.120.10">
    <property type="entry name" value="Jelly Rolls"/>
    <property type="match status" value="1"/>
</dbReference>
<keyword evidence="2" id="KW-0238">DNA-binding</keyword>
<dbReference type="SUPFAM" id="SSF51215">
    <property type="entry name" value="Regulatory protein AraC"/>
    <property type="match status" value="1"/>
</dbReference>
<reference evidence="5 6" key="1">
    <citation type="journal article" date="2009" name="Int. J. Syst. Evol. Microbiol.">
        <title>Paenibacillus contaminans sp. nov., isolated from a contaminated laboratory plate.</title>
        <authorList>
            <person name="Chou J.H."/>
            <person name="Lee J.H."/>
            <person name="Lin M.C."/>
            <person name="Chang P.S."/>
            <person name="Arun A.B."/>
            <person name="Young C.C."/>
            <person name="Chen W.M."/>
        </authorList>
    </citation>
    <scope>NUCLEOTIDE SEQUENCE [LARGE SCALE GENOMIC DNA]</scope>
    <source>
        <strain evidence="5 6">CKOBP-6</strain>
    </source>
</reference>
<proteinExistence type="predicted"/>
<sequence>MDDKLNDFLKQCLANMQAHVTIAELTKVSPSWGHMNYMPEVHKYYYILDGEGCFKLNDTLYEAKAGQLYLLPAGVKQTLSTSGSNTCYKYWCHFTASIGDINPFQIMKLPYRIEVDNALSGFVETLFRDMIAHMRRKELVSALKVKSLFFDLLHFYMERAEITEVRTEASLTYEKMKTVAAYMNGHLASDLTTEELARLFHLSPNYFTQQFKEMLGVTPIQYLKRLRLAEAKKLLRTTAMSVTEIASAVGMELHYFSRLFKSSESFSPKEYRQLYRKRSVIDSRE</sequence>
<feature type="domain" description="HTH araC/xylS-type" evidence="4">
    <location>
        <begin position="177"/>
        <end position="274"/>
    </location>
</feature>
<dbReference type="PROSITE" id="PS01124">
    <property type="entry name" value="HTH_ARAC_FAMILY_2"/>
    <property type="match status" value="1"/>
</dbReference>
<dbReference type="Proteomes" id="UP000250369">
    <property type="component" value="Unassembled WGS sequence"/>
</dbReference>
<gene>
    <name evidence="5" type="ORF">DQG23_12665</name>
</gene>
<dbReference type="EMBL" id="QMFB01000006">
    <property type="protein sequence ID" value="RAV20937.1"/>
    <property type="molecule type" value="Genomic_DNA"/>
</dbReference>
<dbReference type="Pfam" id="PF02311">
    <property type="entry name" value="AraC_binding"/>
    <property type="match status" value="1"/>
</dbReference>
<evidence type="ECO:0000259" key="4">
    <source>
        <dbReference type="PROSITE" id="PS01124"/>
    </source>
</evidence>
<dbReference type="PROSITE" id="PS00041">
    <property type="entry name" value="HTH_ARAC_FAMILY_1"/>
    <property type="match status" value="1"/>
</dbReference>
<evidence type="ECO:0000256" key="3">
    <source>
        <dbReference type="ARBA" id="ARBA00023163"/>
    </source>
</evidence>
<dbReference type="InterPro" id="IPR018062">
    <property type="entry name" value="HTH_AraC-typ_CS"/>
</dbReference>
<dbReference type="AlphaFoldDB" id="A0A329MSK3"/>
<dbReference type="InterPro" id="IPR014710">
    <property type="entry name" value="RmlC-like_jellyroll"/>
</dbReference>
<dbReference type="PANTHER" id="PTHR43280">
    <property type="entry name" value="ARAC-FAMILY TRANSCRIPTIONAL REGULATOR"/>
    <property type="match status" value="1"/>
</dbReference>
<keyword evidence="1" id="KW-0805">Transcription regulation</keyword>
<name>A0A329MSK3_9BACL</name>
<evidence type="ECO:0000256" key="1">
    <source>
        <dbReference type="ARBA" id="ARBA00023015"/>
    </source>
</evidence>
<dbReference type="OrthoDB" id="9780667at2"/>
<organism evidence="5 6">
    <name type="scientific">Paenibacillus contaminans</name>
    <dbReference type="NCBI Taxonomy" id="450362"/>
    <lineage>
        <taxon>Bacteria</taxon>
        <taxon>Bacillati</taxon>
        <taxon>Bacillota</taxon>
        <taxon>Bacilli</taxon>
        <taxon>Bacillales</taxon>
        <taxon>Paenibacillaceae</taxon>
        <taxon>Paenibacillus</taxon>
    </lineage>
</organism>
<evidence type="ECO:0000256" key="2">
    <source>
        <dbReference type="ARBA" id="ARBA00023125"/>
    </source>
</evidence>
<evidence type="ECO:0000313" key="6">
    <source>
        <dbReference type="Proteomes" id="UP000250369"/>
    </source>
</evidence>
<dbReference type="InterPro" id="IPR009057">
    <property type="entry name" value="Homeodomain-like_sf"/>
</dbReference>
<dbReference type="InterPro" id="IPR018060">
    <property type="entry name" value="HTH_AraC"/>
</dbReference>
<accession>A0A329MSK3</accession>
<protein>
    <submittedName>
        <fullName evidence="5">AraC family transcriptional regulator</fullName>
    </submittedName>
</protein>
<dbReference type="InterPro" id="IPR003313">
    <property type="entry name" value="AraC-bd"/>
</dbReference>
<keyword evidence="3" id="KW-0804">Transcription</keyword>
<keyword evidence="6" id="KW-1185">Reference proteome</keyword>
<dbReference type="Gene3D" id="1.10.10.60">
    <property type="entry name" value="Homeodomain-like"/>
    <property type="match status" value="2"/>
</dbReference>
<dbReference type="SUPFAM" id="SSF46689">
    <property type="entry name" value="Homeodomain-like"/>
    <property type="match status" value="2"/>
</dbReference>
<evidence type="ECO:0000313" key="5">
    <source>
        <dbReference type="EMBL" id="RAV20937.1"/>
    </source>
</evidence>
<dbReference type="RefSeq" id="WP_113031217.1">
    <property type="nucleotide sequence ID" value="NZ_QMFB01000006.1"/>
</dbReference>
<dbReference type="PANTHER" id="PTHR43280:SF30">
    <property type="entry name" value="MMSAB OPERON REGULATORY PROTEIN"/>
    <property type="match status" value="1"/>
</dbReference>
<dbReference type="GO" id="GO:0003700">
    <property type="term" value="F:DNA-binding transcription factor activity"/>
    <property type="evidence" value="ECO:0007669"/>
    <property type="project" value="InterPro"/>
</dbReference>
<dbReference type="Pfam" id="PF12833">
    <property type="entry name" value="HTH_18"/>
    <property type="match status" value="1"/>
</dbReference>